<name>A0A1E5JTE2_9GAMM</name>
<dbReference type="STRING" id="45071.Lpar_1906"/>
<sequence>MWVLMKKWTGFIIAIIVLILVAYFGIGFSIENTLSKNINSIPKTSSFSVHLDKYHRGWFSSKANLTFKMHIPAQNITDKNGVTKTEPPADFDIDIPIFIKHGPFITTDHGLRFGIGLVTTQPETHYEAFINYLNKTIFRYTLPSFAVEGRIGQNEGDFQLNWQGLSSLLSVSSNLDDIDGNLRLSGVKGAANNPSNMKNNLAFDIGEITYDYQFKRHQDWLWLGQSRFNIPSITINLAAEKVFDLGGFDLSAGSNVHDDAMDIDFKLSLQNLYTDNQNYGPGILHISFRNLDPVIAAKINQQEFNLIQNNSDPNLVTLAFATELPKLLAKGAVLELKEMALNVPDGKIIGNFKISLPKSEGDDLSQMMQKMSGEGYFKAPITTVKALVTTSIKNNLANNTQTTPDAQAAPPSPISPTQILANPDNQATTQAEKLLQDLVNKGLLKIERNDYVLTFKLENQKIFVNGQPFNPEMLK</sequence>
<gene>
    <name evidence="3" type="ORF">lpari_01230</name>
</gene>
<feature type="region of interest" description="Disordered" evidence="1">
    <location>
        <begin position="398"/>
        <end position="421"/>
    </location>
</feature>
<dbReference type="EMBL" id="LSOG01000038">
    <property type="protein sequence ID" value="OEH47765.1"/>
    <property type="molecule type" value="Genomic_DNA"/>
</dbReference>
<dbReference type="InterPro" id="IPR010352">
    <property type="entry name" value="DUF945"/>
</dbReference>
<dbReference type="Proteomes" id="UP000095229">
    <property type="component" value="Unassembled WGS sequence"/>
</dbReference>
<dbReference type="AlphaFoldDB" id="A0A1E5JTE2"/>
<feature type="transmembrane region" description="Helical" evidence="2">
    <location>
        <begin position="12"/>
        <end position="30"/>
    </location>
</feature>
<reference evidence="3 4" key="1">
    <citation type="submission" date="2016-02" db="EMBL/GenBank/DDBJ databases">
        <title>Secondary metabolites in Legionella.</title>
        <authorList>
            <person name="Tobias N.J."/>
            <person name="Bode H.B."/>
        </authorList>
    </citation>
    <scope>NUCLEOTIDE SEQUENCE [LARGE SCALE GENOMIC DNA]</scope>
    <source>
        <strain evidence="3 4">DSM 19216</strain>
    </source>
</reference>
<keyword evidence="4" id="KW-1185">Reference proteome</keyword>
<accession>A0A1E5JTE2</accession>
<evidence type="ECO:0000256" key="2">
    <source>
        <dbReference type="SAM" id="Phobius"/>
    </source>
</evidence>
<dbReference type="Pfam" id="PF06097">
    <property type="entry name" value="DUF945"/>
    <property type="match status" value="1"/>
</dbReference>
<proteinExistence type="predicted"/>
<evidence type="ECO:0000256" key="1">
    <source>
        <dbReference type="SAM" id="MobiDB-lite"/>
    </source>
</evidence>
<organism evidence="3 4">
    <name type="scientific">Legionella parisiensis</name>
    <dbReference type="NCBI Taxonomy" id="45071"/>
    <lineage>
        <taxon>Bacteria</taxon>
        <taxon>Pseudomonadati</taxon>
        <taxon>Pseudomonadota</taxon>
        <taxon>Gammaproteobacteria</taxon>
        <taxon>Legionellales</taxon>
        <taxon>Legionellaceae</taxon>
        <taxon>Legionella</taxon>
    </lineage>
</organism>
<keyword evidence="2" id="KW-0472">Membrane</keyword>
<keyword evidence="2" id="KW-1133">Transmembrane helix</keyword>
<evidence type="ECO:0000313" key="4">
    <source>
        <dbReference type="Proteomes" id="UP000095229"/>
    </source>
</evidence>
<evidence type="ECO:0000313" key="3">
    <source>
        <dbReference type="EMBL" id="OEH47765.1"/>
    </source>
</evidence>
<protein>
    <submittedName>
        <fullName evidence="3">Uncharacterized protein</fullName>
    </submittedName>
</protein>
<keyword evidence="2" id="KW-0812">Transmembrane</keyword>
<comment type="caution">
    <text evidence="3">The sequence shown here is derived from an EMBL/GenBank/DDBJ whole genome shotgun (WGS) entry which is preliminary data.</text>
</comment>
<dbReference type="PATRIC" id="fig|45071.6.peg.2045"/>